<feature type="signal peptide" evidence="1">
    <location>
        <begin position="1"/>
        <end position="33"/>
    </location>
</feature>
<sequence length="457" mass="51127">MNNTDKYKRDFARVLTLLMLLAALFVTDIPVSADTTDSATVSSISAVTEKAEIKASSNTALKISWEKCPLAQGYVIYRRESTRKAFRRIKKVSASRTSYIDKRLTSSKPYQYAVRAIRKENGRYVYSRYLMVTGATRPATVKTTIKAASSSTMKVTWKKSSRADGYRIYRRPAAGKWVLVADVAKNLTSYTDTGLNASTKYVYTVRPYKKGGNVKYMSAVKLSNKASTPAAPKVTPSGDTSNSSVMSNTRFTAAQKDVMKKILYAVETGGQVYGNQKYGDFTEAFTNSSTEYTITIGAGQWYGTEAQRLLKLIHATMGEDEWNKIDTGNHYVWTAVCNEDWTKYRIPKSSWRARVIVKLLQTDAGIKCQDQLMYQQIDEYEAEVRKLGVSDPQAVGMFINIRHQGGYGAVTRVLGKTAKPVNLINVYRALATDSGGQVGTYKTRQAKVYQWLLTYMK</sequence>
<evidence type="ECO:0000313" key="7">
    <source>
        <dbReference type="EMBL" id="RHC09067.1"/>
    </source>
</evidence>
<evidence type="ECO:0000313" key="5">
    <source>
        <dbReference type="EMBL" id="RGR48023.1"/>
    </source>
</evidence>
<evidence type="ECO:0000256" key="1">
    <source>
        <dbReference type="SAM" id="SignalP"/>
    </source>
</evidence>
<dbReference type="EC" id="3.2.1.91" evidence="3"/>
<dbReference type="Proteomes" id="UP000284220">
    <property type="component" value="Unassembled WGS sequence"/>
</dbReference>
<evidence type="ECO:0000313" key="11">
    <source>
        <dbReference type="EMBL" id="RHL47780.1"/>
    </source>
</evidence>
<name>A0A174BP47_9FIRM</name>
<dbReference type="EMBL" id="QRZI01000006">
    <property type="protein sequence ID" value="RGV63493.1"/>
    <property type="molecule type" value="Genomic_DNA"/>
</dbReference>
<evidence type="ECO:0000313" key="20">
    <source>
        <dbReference type="Proteomes" id="UP000285897"/>
    </source>
</evidence>
<dbReference type="CDD" id="cd00063">
    <property type="entry name" value="FN3"/>
    <property type="match status" value="2"/>
</dbReference>
<dbReference type="EMBL" id="QSKO01000020">
    <property type="protein sequence ID" value="RHE71961.1"/>
    <property type="molecule type" value="Genomic_DNA"/>
</dbReference>
<dbReference type="SMART" id="SM00060">
    <property type="entry name" value="FN3"/>
    <property type="match status" value="2"/>
</dbReference>
<feature type="chain" id="PRO_5041795063" evidence="1">
    <location>
        <begin position="34"/>
        <end position="457"/>
    </location>
</feature>
<reference evidence="3 12" key="1">
    <citation type="submission" date="2015-09" db="EMBL/GenBank/DDBJ databases">
        <authorList>
            <consortium name="Pathogen Informatics"/>
        </authorList>
    </citation>
    <scope>NUCLEOTIDE SEQUENCE [LARGE SCALE GENOMIC DNA]</scope>
    <source>
        <strain evidence="3 12">2789STDY5608837</strain>
    </source>
</reference>
<reference evidence="13 14" key="2">
    <citation type="submission" date="2018-08" db="EMBL/GenBank/DDBJ databases">
        <title>A genome reference for cultivated species of the human gut microbiota.</title>
        <authorList>
            <person name="Zou Y."/>
            <person name="Xue W."/>
            <person name="Luo G."/>
        </authorList>
    </citation>
    <scope>NUCLEOTIDE SEQUENCE [LARGE SCALE GENOMIC DNA]</scope>
    <source>
        <strain evidence="6 15">AF14-23</strain>
        <strain evidence="5 19">AF25-21</strain>
        <strain evidence="11 20">AF37-6AC</strain>
        <strain evidence="10 17">AM22-9LB</strain>
        <strain evidence="9 16">AM27-32LB</strain>
        <strain evidence="8 18">AM29-25AC</strain>
        <strain evidence="7 14">AM37-4AC</strain>
        <strain evidence="4 13">OM03-6</strain>
    </source>
</reference>
<gene>
    <name evidence="3" type="primary">cbhB</name>
    <name evidence="11" type="ORF">DW021_08900</name>
    <name evidence="10" type="ORF">DW272_12025</name>
    <name evidence="9" type="ORF">DW723_12675</name>
    <name evidence="8" type="ORF">DW767_09035</name>
    <name evidence="7" type="ORF">DW859_03505</name>
    <name evidence="6" type="ORF">DWW07_10320</name>
    <name evidence="5" type="ORF">DWY46_11850</name>
    <name evidence="4" type="ORF">DXB38_08145</name>
    <name evidence="3" type="ORF">ERS852394_01321</name>
</gene>
<dbReference type="InterPro" id="IPR036116">
    <property type="entry name" value="FN3_sf"/>
</dbReference>
<dbReference type="SUPFAM" id="SSF49265">
    <property type="entry name" value="Fibronectin type III"/>
    <property type="match status" value="1"/>
</dbReference>
<feature type="domain" description="Fibronectin type-III" evidence="2">
    <location>
        <begin position="137"/>
        <end position="231"/>
    </location>
</feature>
<evidence type="ECO:0000313" key="13">
    <source>
        <dbReference type="Proteomes" id="UP000261105"/>
    </source>
</evidence>
<dbReference type="Proteomes" id="UP000095409">
    <property type="component" value="Unassembled WGS sequence"/>
</dbReference>
<accession>A0A174BP47</accession>
<dbReference type="Gene3D" id="2.60.40.10">
    <property type="entry name" value="Immunoglobulins"/>
    <property type="match status" value="2"/>
</dbReference>
<dbReference type="InterPro" id="IPR013783">
    <property type="entry name" value="Ig-like_fold"/>
</dbReference>
<evidence type="ECO:0000313" key="14">
    <source>
        <dbReference type="Proteomes" id="UP000265808"/>
    </source>
</evidence>
<dbReference type="Proteomes" id="UP000283928">
    <property type="component" value="Unassembled WGS sequence"/>
</dbReference>
<evidence type="ECO:0000313" key="9">
    <source>
        <dbReference type="EMBL" id="RHE71961.1"/>
    </source>
</evidence>
<evidence type="ECO:0000313" key="3">
    <source>
        <dbReference type="EMBL" id="CUO02397.1"/>
    </source>
</evidence>
<keyword evidence="3" id="KW-0378">Hydrolase</keyword>
<dbReference type="Proteomes" id="UP000285897">
    <property type="component" value="Unassembled WGS sequence"/>
</dbReference>
<dbReference type="GO" id="GO:0016162">
    <property type="term" value="F:cellulose 1,4-beta-cellobiosidase activity"/>
    <property type="evidence" value="ECO:0007669"/>
    <property type="project" value="UniProtKB-EC"/>
</dbReference>
<evidence type="ECO:0000313" key="19">
    <source>
        <dbReference type="Proteomes" id="UP000285839"/>
    </source>
</evidence>
<protein>
    <submittedName>
        <fullName evidence="3">Exoglucanase B</fullName>
        <ecNumber evidence="3">3.2.1.91</ecNumber>
    </submittedName>
    <submittedName>
        <fullName evidence="4">Fibronectin type III domain-containing protein</fullName>
    </submittedName>
</protein>
<dbReference type="PROSITE" id="PS50853">
    <property type="entry name" value="FN3"/>
    <property type="match status" value="1"/>
</dbReference>
<dbReference type="Proteomes" id="UP000265808">
    <property type="component" value="Unassembled WGS sequence"/>
</dbReference>
<evidence type="ECO:0000313" key="15">
    <source>
        <dbReference type="Proteomes" id="UP000265828"/>
    </source>
</evidence>
<dbReference type="Proteomes" id="UP000284644">
    <property type="component" value="Unassembled WGS sequence"/>
</dbReference>
<evidence type="ECO:0000313" key="4">
    <source>
        <dbReference type="EMBL" id="RGN87713.1"/>
    </source>
</evidence>
<keyword evidence="1" id="KW-0732">Signal</keyword>
<organism evidence="3 12">
    <name type="scientific">Blautia obeum</name>
    <dbReference type="NCBI Taxonomy" id="40520"/>
    <lineage>
        <taxon>Bacteria</taxon>
        <taxon>Bacillati</taxon>
        <taxon>Bacillota</taxon>
        <taxon>Clostridia</taxon>
        <taxon>Lachnospirales</taxon>
        <taxon>Lachnospiraceae</taxon>
        <taxon>Blautia</taxon>
    </lineage>
</organism>
<dbReference type="EMBL" id="CYZD01000005">
    <property type="protein sequence ID" value="CUO02397.1"/>
    <property type="molecule type" value="Genomic_DNA"/>
</dbReference>
<dbReference type="EMBL" id="QSHL01000002">
    <property type="protein sequence ID" value="RHC09067.1"/>
    <property type="molecule type" value="Genomic_DNA"/>
</dbReference>
<dbReference type="InterPro" id="IPR003961">
    <property type="entry name" value="FN3_dom"/>
</dbReference>
<dbReference type="EMBL" id="QROS01000005">
    <property type="protein sequence ID" value="RHL47780.1"/>
    <property type="molecule type" value="Genomic_DNA"/>
</dbReference>
<dbReference type="Pfam" id="PF00041">
    <property type="entry name" value="fn3"/>
    <property type="match status" value="1"/>
</dbReference>
<evidence type="ECO:0000313" key="10">
    <source>
        <dbReference type="EMBL" id="RHG16375.1"/>
    </source>
</evidence>
<dbReference type="AlphaFoldDB" id="A0A174BP47"/>
<evidence type="ECO:0000313" key="12">
    <source>
        <dbReference type="Proteomes" id="UP000095409"/>
    </source>
</evidence>
<evidence type="ECO:0000313" key="17">
    <source>
        <dbReference type="Proteomes" id="UP000284220"/>
    </source>
</evidence>
<evidence type="ECO:0000259" key="2">
    <source>
        <dbReference type="PROSITE" id="PS50853"/>
    </source>
</evidence>
<dbReference type="RefSeq" id="WP_055065961.1">
    <property type="nucleotide sequence ID" value="NZ_CAXSOH010000006.1"/>
</dbReference>
<proteinExistence type="predicted"/>
<dbReference type="Proteomes" id="UP000285839">
    <property type="component" value="Unassembled WGS sequence"/>
</dbReference>
<evidence type="ECO:0000313" key="18">
    <source>
        <dbReference type="Proteomes" id="UP000284644"/>
    </source>
</evidence>
<dbReference type="Proteomes" id="UP000265828">
    <property type="component" value="Unassembled WGS sequence"/>
</dbReference>
<dbReference type="EMBL" id="QSJW01000005">
    <property type="protein sequence ID" value="RHE12490.1"/>
    <property type="molecule type" value="Genomic_DNA"/>
</dbReference>
<dbReference type="EMBL" id="QRHZ01000006">
    <property type="protein sequence ID" value="RHG16375.1"/>
    <property type="molecule type" value="Genomic_DNA"/>
</dbReference>
<keyword evidence="3" id="KW-0326">Glycosidase</keyword>
<evidence type="ECO:0000313" key="8">
    <source>
        <dbReference type="EMBL" id="RHE12490.1"/>
    </source>
</evidence>
<dbReference type="Proteomes" id="UP000261105">
    <property type="component" value="Unassembled WGS sequence"/>
</dbReference>
<evidence type="ECO:0000313" key="16">
    <source>
        <dbReference type="Proteomes" id="UP000283928"/>
    </source>
</evidence>
<dbReference type="EMBL" id="QRUH01000009">
    <property type="protein sequence ID" value="RGR48023.1"/>
    <property type="molecule type" value="Genomic_DNA"/>
</dbReference>
<evidence type="ECO:0000313" key="6">
    <source>
        <dbReference type="EMBL" id="RGV63493.1"/>
    </source>
</evidence>
<dbReference type="EMBL" id="QSUZ01000008">
    <property type="protein sequence ID" value="RGN87713.1"/>
    <property type="molecule type" value="Genomic_DNA"/>
</dbReference>